<evidence type="ECO:0000313" key="3">
    <source>
        <dbReference type="Proteomes" id="UP000263336"/>
    </source>
</evidence>
<proteinExistence type="predicted"/>
<comment type="caution">
    <text evidence="2">The sequence shown here is derived from an EMBL/GenBank/DDBJ whole genome shotgun (WGS) entry which is preliminary data.</text>
</comment>
<feature type="domain" description="DUF5659" evidence="1">
    <location>
        <begin position="6"/>
        <end position="78"/>
    </location>
</feature>
<reference evidence="2 3" key="1">
    <citation type="journal article" date="2018" name="Nat. Biotechnol.">
        <title>A standardized bacterial taxonomy based on genome phylogeny substantially revises the tree of life.</title>
        <authorList>
            <person name="Parks D.H."/>
            <person name="Chuvochina M."/>
            <person name="Waite D.W."/>
            <person name="Rinke C."/>
            <person name="Skarshewski A."/>
            <person name="Chaumeil P.A."/>
            <person name="Hugenholtz P."/>
        </authorList>
    </citation>
    <scope>NUCLEOTIDE SEQUENCE [LARGE SCALE GENOMIC DNA]</scope>
    <source>
        <strain evidence="2">UBA11701</strain>
    </source>
</reference>
<protein>
    <recommendedName>
        <fullName evidence="1">DUF5659 domain-containing protein</fullName>
    </recommendedName>
</protein>
<dbReference type="AlphaFoldDB" id="A0A3D0ZNV3"/>
<sequence>MDTQNGYATKDFYLSALLTLSPETGFEKLEKDDNGSYWCVFNNKDQCEIVINNYLKNQLQVRAKDFVAAIKILKERMVYGGGR</sequence>
<name>A0A3D0ZNV3_UNCKA</name>
<evidence type="ECO:0000313" key="2">
    <source>
        <dbReference type="EMBL" id="HCC41987.1"/>
    </source>
</evidence>
<dbReference type="EMBL" id="DOZN01000008">
    <property type="protein sequence ID" value="HCC41987.1"/>
    <property type="molecule type" value="Genomic_DNA"/>
</dbReference>
<dbReference type="InterPro" id="IPR043718">
    <property type="entry name" value="DUF5659"/>
</dbReference>
<evidence type="ECO:0000259" key="1">
    <source>
        <dbReference type="Pfam" id="PF18903"/>
    </source>
</evidence>
<gene>
    <name evidence="2" type="ORF">DEP93_00765</name>
</gene>
<dbReference type="Pfam" id="PF18903">
    <property type="entry name" value="DUF5659"/>
    <property type="match status" value="1"/>
</dbReference>
<dbReference type="Proteomes" id="UP000263336">
    <property type="component" value="Unassembled WGS sequence"/>
</dbReference>
<organism evidence="2 3">
    <name type="scientific">candidate division WWE3 bacterium</name>
    <dbReference type="NCBI Taxonomy" id="2053526"/>
    <lineage>
        <taxon>Bacteria</taxon>
        <taxon>Katanobacteria</taxon>
    </lineage>
</organism>
<accession>A0A3D0ZNV3</accession>